<proteinExistence type="predicted"/>
<feature type="transmembrane region" description="Helical" evidence="1">
    <location>
        <begin position="12"/>
        <end position="35"/>
    </location>
</feature>
<reference evidence="2 3" key="1">
    <citation type="journal article" date="2019" name="mSystems">
        <title>Life at home and on the roam: Genomic adaptions reflect the dual lifestyle of an intracellular, facultative symbiont.</title>
        <authorList>
            <person name="Burgsdorf I."/>
        </authorList>
    </citation>
    <scope>NUCLEOTIDE SEQUENCE [LARGE SCALE GENOMIC DNA]</scope>
    <source>
        <strain evidence="2">277cV</strain>
    </source>
</reference>
<evidence type="ECO:0000256" key="1">
    <source>
        <dbReference type="SAM" id="Phobius"/>
    </source>
</evidence>
<dbReference type="EMBL" id="SRMO01000096">
    <property type="protein sequence ID" value="TGG90121.1"/>
    <property type="molecule type" value="Genomic_DNA"/>
</dbReference>
<dbReference type="AlphaFoldDB" id="A0A524RKG8"/>
<feature type="transmembrane region" description="Helical" evidence="1">
    <location>
        <begin position="41"/>
        <end position="63"/>
    </location>
</feature>
<evidence type="ECO:0000313" key="2">
    <source>
        <dbReference type="EMBL" id="TGG90121.1"/>
    </source>
</evidence>
<sequence length="94" mass="10029">MSDFDLLVNSFLGFFILAGIFLLLALCLMTGVVAGEKGYNGITWFLGALFFTPLPVLIAVAGLPDLKLRRSLKELVKNELVKVEALAGDAPSSG</sequence>
<keyword evidence="1" id="KW-0472">Membrane</keyword>
<dbReference type="Proteomes" id="UP000317990">
    <property type="component" value="Unassembled WGS sequence"/>
</dbReference>
<keyword evidence="1" id="KW-1133">Transmembrane helix</keyword>
<gene>
    <name evidence="2" type="ORF">ERJ67_11405</name>
</gene>
<accession>A0A524RKG8</accession>
<comment type="caution">
    <text evidence="2">The sequence shown here is derived from an EMBL/GenBank/DDBJ whole genome shotgun (WGS) entry which is preliminary data.</text>
</comment>
<name>A0A524RKG8_9CHRO</name>
<keyword evidence="1" id="KW-0812">Transmembrane</keyword>
<protein>
    <submittedName>
        <fullName evidence="2">Uncharacterized protein</fullName>
    </submittedName>
</protein>
<organism evidence="2 3">
    <name type="scientific">Aphanocapsa feldmannii 277cV</name>
    <dbReference type="NCBI Taxonomy" id="2507553"/>
    <lineage>
        <taxon>Bacteria</taxon>
        <taxon>Bacillati</taxon>
        <taxon>Cyanobacteriota</taxon>
        <taxon>Cyanophyceae</taxon>
        <taxon>Oscillatoriophycideae</taxon>
        <taxon>Chroococcales</taxon>
        <taxon>Microcystaceae</taxon>
        <taxon>Aphanocapsa</taxon>
    </lineage>
</organism>
<evidence type="ECO:0000313" key="3">
    <source>
        <dbReference type="Proteomes" id="UP000317990"/>
    </source>
</evidence>